<dbReference type="InterPro" id="IPR041588">
    <property type="entry name" value="Integrase_H2C2"/>
</dbReference>
<dbReference type="GO" id="GO:0006338">
    <property type="term" value="P:chromatin remodeling"/>
    <property type="evidence" value="ECO:0007669"/>
    <property type="project" value="UniProtKB-ARBA"/>
</dbReference>
<name>A0A0B1P2G2_UNCNE</name>
<dbReference type="InterPro" id="IPR050951">
    <property type="entry name" value="Retrovirus_Pol_polyprotein"/>
</dbReference>
<dbReference type="FunFam" id="1.10.340.70:FF:000001">
    <property type="entry name" value="Retrovirus-related Pol polyprotein from transposon gypsy-like Protein"/>
    <property type="match status" value="1"/>
</dbReference>
<dbReference type="InterPro" id="IPR016197">
    <property type="entry name" value="Chromo-like_dom_sf"/>
</dbReference>
<dbReference type="STRING" id="52586.A0A0B1P2G2"/>
<evidence type="ECO:0000256" key="1">
    <source>
        <dbReference type="ARBA" id="ARBA00011353"/>
    </source>
</evidence>
<proteinExistence type="predicted"/>
<dbReference type="SUPFAM" id="SSF56672">
    <property type="entry name" value="DNA/RNA polymerases"/>
    <property type="match status" value="1"/>
</dbReference>
<comment type="subunit">
    <text evidence="1">Component of the NuA4 histone acetyltransferase complex.</text>
</comment>
<feature type="domain" description="Chromo" evidence="4">
    <location>
        <begin position="632"/>
        <end position="690"/>
    </location>
</feature>
<dbReference type="InterPro" id="IPR036397">
    <property type="entry name" value="RNaseH_sf"/>
</dbReference>
<dbReference type="SUPFAM" id="SSF54160">
    <property type="entry name" value="Chromo domain-like"/>
    <property type="match status" value="1"/>
</dbReference>
<gene>
    <name evidence="6" type="ORF">EV44_g2899</name>
</gene>
<feature type="domain" description="Integrase catalytic" evidence="5">
    <location>
        <begin position="258"/>
        <end position="484"/>
    </location>
</feature>
<dbReference type="Gene3D" id="1.10.340.70">
    <property type="match status" value="1"/>
</dbReference>
<dbReference type="InterPro" id="IPR001584">
    <property type="entry name" value="Integrase_cat-core"/>
</dbReference>
<dbReference type="Gene3D" id="3.30.420.10">
    <property type="entry name" value="Ribonuclease H-like superfamily/Ribonuclease H"/>
    <property type="match status" value="1"/>
</dbReference>
<dbReference type="InterPro" id="IPR000953">
    <property type="entry name" value="Chromo/chromo_shadow_dom"/>
</dbReference>
<dbReference type="EMBL" id="JNVN01002049">
    <property type="protein sequence ID" value="KHJ32483.1"/>
    <property type="molecule type" value="Genomic_DNA"/>
</dbReference>
<reference evidence="6 7" key="1">
    <citation type="journal article" date="2014" name="BMC Genomics">
        <title>Adaptive genomic structural variation in the grape powdery mildew pathogen, Erysiphe necator.</title>
        <authorList>
            <person name="Jones L."/>
            <person name="Riaz S."/>
            <person name="Morales-Cruz A."/>
            <person name="Amrine K.C."/>
            <person name="McGuire B."/>
            <person name="Gubler W.D."/>
            <person name="Walker M.A."/>
            <person name="Cantu D."/>
        </authorList>
    </citation>
    <scope>NUCLEOTIDE SEQUENCE [LARGE SCALE GENOMIC DNA]</scope>
    <source>
        <strain evidence="7">c</strain>
    </source>
</reference>
<comment type="caution">
    <text evidence="6">The sequence shown here is derived from an EMBL/GenBank/DDBJ whole genome shotgun (WGS) entry which is preliminary data.</text>
</comment>
<keyword evidence="7" id="KW-1185">Reference proteome</keyword>
<dbReference type="CDD" id="cd09274">
    <property type="entry name" value="RNase_HI_RT_Ty3"/>
    <property type="match status" value="1"/>
</dbReference>
<dbReference type="GO" id="GO:0005634">
    <property type="term" value="C:nucleus"/>
    <property type="evidence" value="ECO:0007669"/>
    <property type="project" value="UniProtKB-ARBA"/>
</dbReference>
<dbReference type="GO" id="GO:0015074">
    <property type="term" value="P:DNA integration"/>
    <property type="evidence" value="ECO:0007669"/>
    <property type="project" value="InterPro"/>
</dbReference>
<dbReference type="HOGENOM" id="CLU_000384_6_12_1"/>
<evidence type="ECO:0000256" key="2">
    <source>
        <dbReference type="ARBA" id="ARBA00022884"/>
    </source>
</evidence>
<dbReference type="GO" id="GO:0003824">
    <property type="term" value="F:catalytic activity"/>
    <property type="evidence" value="ECO:0007669"/>
    <property type="project" value="UniProtKB-KW"/>
</dbReference>
<dbReference type="GO" id="GO:0003723">
    <property type="term" value="F:RNA binding"/>
    <property type="evidence" value="ECO:0007669"/>
    <property type="project" value="UniProtKB-KW"/>
</dbReference>
<sequence>MLETDASDGVVAGVLSQKHGDDWLPVAFFSKTLAPAELNYAVYDKEMLAIARWSEVLADFNFLISYRPGVHNPLADTLTRRINEVDSQNLAKKSQRLQQLLRDNQVDPVILLSRELRTNTATEALINSFDLKPISTDLNIVDMILKANRNSSSLQALRKQATSNIPGPFSMENGLLLYNDRLIVPDTNNLRTLIIREAHDQISSAHLSAKKTLRLLPKRNYWKGMSNHISQYCRNCHLCRRSSVPLDKKPGFLHQLPIPSRPWEHVTMDFCCFNKDKHGYDKVLVIIDRFSKQAISMPAKLKSSPSRGAGVNAQPSILSISGIAKNIRTILPFRTPIHHRGSQSSSFLHHSPLSTFFHEAPHDWPREYRVKGSILSQRTSDENELLVQMVGCWLDFLEVFISAFWNEFNKILGTKVKLSTANHPQTDGQTEIYNQYLQKRLRLFVNYYQNNWSELLPIMDYAQLILPHDSLGGLSPFEIVHGYPARTTWDWKIKDDVPPPEKLDIEDARKMIKQQHDAWSLAKSHLLQAQSRMARKSNIHRREINFDVGDYVWLDMRDFLTQRPTKKLDFPTNGKFLITEKVGNSFRLALPTSMKVHNIFPPEKLRLASSDLLPGQINDEPLPINITGDDEWEIEKVLASRVKRQRLEYRVAWLNKDEDLDWISASDLKYAPHKIKEFHLQNPNQRGPPAQLLQ</sequence>
<dbReference type="Gene3D" id="2.40.50.40">
    <property type="match status" value="1"/>
</dbReference>
<keyword evidence="2" id="KW-0694">RNA-binding</keyword>
<evidence type="ECO:0000259" key="5">
    <source>
        <dbReference type="PROSITE" id="PS50994"/>
    </source>
</evidence>
<dbReference type="Proteomes" id="UP000030854">
    <property type="component" value="Unassembled WGS sequence"/>
</dbReference>
<evidence type="ECO:0000313" key="7">
    <source>
        <dbReference type="Proteomes" id="UP000030854"/>
    </source>
</evidence>
<dbReference type="InterPro" id="IPR012337">
    <property type="entry name" value="RNaseH-like_sf"/>
</dbReference>
<evidence type="ECO:0000259" key="4">
    <source>
        <dbReference type="PROSITE" id="PS50013"/>
    </source>
</evidence>
<dbReference type="PROSITE" id="PS50013">
    <property type="entry name" value="CHROMO_2"/>
    <property type="match status" value="1"/>
</dbReference>
<dbReference type="CDD" id="cd00024">
    <property type="entry name" value="CD_CSD"/>
    <property type="match status" value="1"/>
</dbReference>
<dbReference type="Pfam" id="PF17921">
    <property type="entry name" value="Integrase_H2C2"/>
    <property type="match status" value="1"/>
</dbReference>
<dbReference type="AlphaFoldDB" id="A0A0B1P2G2"/>
<dbReference type="InterPro" id="IPR041577">
    <property type="entry name" value="RT_RNaseH_2"/>
</dbReference>
<dbReference type="SUPFAM" id="SSF53098">
    <property type="entry name" value="Ribonuclease H-like"/>
    <property type="match status" value="2"/>
</dbReference>
<dbReference type="PANTHER" id="PTHR37984:SF5">
    <property type="entry name" value="PROTEIN NYNRIN-LIKE"/>
    <property type="match status" value="1"/>
</dbReference>
<dbReference type="PROSITE" id="PS50994">
    <property type="entry name" value="INTEGRASE"/>
    <property type="match status" value="1"/>
</dbReference>
<dbReference type="Gene3D" id="3.10.20.370">
    <property type="match status" value="1"/>
</dbReference>
<evidence type="ECO:0000256" key="3">
    <source>
        <dbReference type="ARBA" id="ARBA00023268"/>
    </source>
</evidence>
<protein>
    <recommendedName>
        <fullName evidence="8">Chromo domain-containing protein</fullName>
    </recommendedName>
</protein>
<evidence type="ECO:0000313" key="6">
    <source>
        <dbReference type="EMBL" id="KHJ32483.1"/>
    </source>
</evidence>
<dbReference type="PANTHER" id="PTHR37984">
    <property type="entry name" value="PROTEIN CBG26694"/>
    <property type="match status" value="1"/>
</dbReference>
<accession>A0A0B1P2G2</accession>
<organism evidence="6 7">
    <name type="scientific">Uncinula necator</name>
    <name type="common">Grape powdery mildew</name>
    <dbReference type="NCBI Taxonomy" id="52586"/>
    <lineage>
        <taxon>Eukaryota</taxon>
        <taxon>Fungi</taxon>
        <taxon>Dikarya</taxon>
        <taxon>Ascomycota</taxon>
        <taxon>Pezizomycotina</taxon>
        <taxon>Leotiomycetes</taxon>
        <taxon>Erysiphales</taxon>
        <taxon>Erysiphaceae</taxon>
        <taxon>Erysiphe</taxon>
    </lineage>
</organism>
<evidence type="ECO:0008006" key="8">
    <source>
        <dbReference type="Google" id="ProtNLM"/>
    </source>
</evidence>
<dbReference type="Pfam" id="PF17919">
    <property type="entry name" value="RT_RNaseH_2"/>
    <property type="match status" value="1"/>
</dbReference>
<dbReference type="SMART" id="SM00298">
    <property type="entry name" value="CHROMO"/>
    <property type="match status" value="1"/>
</dbReference>
<keyword evidence="3" id="KW-0511">Multifunctional enzyme</keyword>
<dbReference type="InterPro" id="IPR043502">
    <property type="entry name" value="DNA/RNA_pol_sf"/>
</dbReference>